<gene>
    <name evidence="2" type="ORF">F5890DRAFT_487485</name>
</gene>
<organism evidence="2 3">
    <name type="scientific">Lentinula detonsa</name>
    <dbReference type="NCBI Taxonomy" id="2804962"/>
    <lineage>
        <taxon>Eukaryota</taxon>
        <taxon>Fungi</taxon>
        <taxon>Dikarya</taxon>
        <taxon>Basidiomycota</taxon>
        <taxon>Agaricomycotina</taxon>
        <taxon>Agaricomycetes</taxon>
        <taxon>Agaricomycetidae</taxon>
        <taxon>Agaricales</taxon>
        <taxon>Marasmiineae</taxon>
        <taxon>Omphalotaceae</taxon>
        <taxon>Lentinula</taxon>
    </lineage>
</organism>
<evidence type="ECO:0000256" key="1">
    <source>
        <dbReference type="SAM" id="Phobius"/>
    </source>
</evidence>
<name>A0AA38PU77_9AGAR</name>
<dbReference type="Proteomes" id="UP001163850">
    <property type="component" value="Unassembled WGS sequence"/>
</dbReference>
<evidence type="ECO:0000313" key="3">
    <source>
        <dbReference type="Proteomes" id="UP001163850"/>
    </source>
</evidence>
<sequence length="84" mass="9876">MFLVSCFDPQSFSKRLLCTSRVLILSLARRMAAFSDMYTSRHIELYHYDDDATFFDCQSTFFVFIFLFLDLTEMIICLISVVDC</sequence>
<dbReference type="EMBL" id="MU802097">
    <property type="protein sequence ID" value="KAJ3981734.1"/>
    <property type="molecule type" value="Genomic_DNA"/>
</dbReference>
<dbReference type="AlphaFoldDB" id="A0AA38PU77"/>
<feature type="transmembrane region" description="Helical" evidence="1">
    <location>
        <begin position="59"/>
        <end position="82"/>
    </location>
</feature>
<reference evidence="2" key="1">
    <citation type="submission" date="2022-08" db="EMBL/GenBank/DDBJ databases">
        <authorList>
            <consortium name="DOE Joint Genome Institute"/>
            <person name="Min B."/>
            <person name="Riley R."/>
            <person name="Sierra-Patev S."/>
            <person name="Naranjo-Ortiz M."/>
            <person name="Looney B."/>
            <person name="Konkel Z."/>
            <person name="Slot J.C."/>
            <person name="Sakamoto Y."/>
            <person name="Steenwyk J.L."/>
            <person name="Rokas A."/>
            <person name="Carro J."/>
            <person name="Camarero S."/>
            <person name="Ferreira P."/>
            <person name="Molpeceres G."/>
            <person name="Ruiz-Duenas F.J."/>
            <person name="Serrano A."/>
            <person name="Henrissat B."/>
            <person name="Drula E."/>
            <person name="Hughes K.W."/>
            <person name="Mata J.L."/>
            <person name="Ishikawa N.K."/>
            <person name="Vargas-Isla R."/>
            <person name="Ushijima S."/>
            <person name="Smith C.A."/>
            <person name="Ahrendt S."/>
            <person name="Andreopoulos W."/>
            <person name="He G."/>
            <person name="Labutti K."/>
            <person name="Lipzen A."/>
            <person name="Ng V."/>
            <person name="Sandor L."/>
            <person name="Barry K."/>
            <person name="Martinez A.T."/>
            <person name="Xiao Y."/>
            <person name="Gibbons J.G."/>
            <person name="Terashima K."/>
            <person name="Hibbett D.S."/>
            <person name="Grigoriev I.V."/>
        </authorList>
    </citation>
    <scope>NUCLEOTIDE SEQUENCE</scope>
    <source>
        <strain evidence="2">TFB7829</strain>
    </source>
</reference>
<proteinExistence type="predicted"/>
<comment type="caution">
    <text evidence="2">The sequence shown here is derived from an EMBL/GenBank/DDBJ whole genome shotgun (WGS) entry which is preliminary data.</text>
</comment>
<keyword evidence="1" id="KW-0472">Membrane</keyword>
<keyword evidence="1" id="KW-1133">Transmembrane helix</keyword>
<evidence type="ECO:0000313" key="2">
    <source>
        <dbReference type="EMBL" id="KAJ3981734.1"/>
    </source>
</evidence>
<accession>A0AA38PU77</accession>
<keyword evidence="1" id="KW-0812">Transmembrane</keyword>
<protein>
    <submittedName>
        <fullName evidence="2">Uncharacterized protein</fullName>
    </submittedName>
</protein>